<evidence type="ECO:0000313" key="3">
    <source>
        <dbReference type="Proteomes" id="UP001328107"/>
    </source>
</evidence>
<keyword evidence="1" id="KW-0732">Signal</keyword>
<protein>
    <recommendedName>
        <fullName evidence="4">Secreted protein</fullName>
    </recommendedName>
</protein>
<reference evidence="3" key="1">
    <citation type="submission" date="2022-10" db="EMBL/GenBank/DDBJ databases">
        <title>Genome assembly of Pristionchus species.</title>
        <authorList>
            <person name="Yoshida K."/>
            <person name="Sommer R.J."/>
        </authorList>
    </citation>
    <scope>NUCLEOTIDE SEQUENCE [LARGE SCALE GENOMIC DNA]</scope>
    <source>
        <strain evidence="3">RS5460</strain>
    </source>
</reference>
<evidence type="ECO:0000313" key="2">
    <source>
        <dbReference type="EMBL" id="GMR62315.1"/>
    </source>
</evidence>
<accession>A0AAN5DGF9</accession>
<organism evidence="2 3">
    <name type="scientific">Pristionchus mayeri</name>
    <dbReference type="NCBI Taxonomy" id="1317129"/>
    <lineage>
        <taxon>Eukaryota</taxon>
        <taxon>Metazoa</taxon>
        <taxon>Ecdysozoa</taxon>
        <taxon>Nematoda</taxon>
        <taxon>Chromadorea</taxon>
        <taxon>Rhabditida</taxon>
        <taxon>Rhabditina</taxon>
        <taxon>Diplogasteromorpha</taxon>
        <taxon>Diplogasteroidea</taxon>
        <taxon>Neodiplogasteridae</taxon>
        <taxon>Pristionchus</taxon>
    </lineage>
</organism>
<comment type="caution">
    <text evidence="2">The sequence shown here is derived from an EMBL/GenBank/DDBJ whole genome shotgun (WGS) entry which is preliminary data.</text>
</comment>
<dbReference type="EMBL" id="BTRK01000006">
    <property type="protein sequence ID" value="GMR62315.1"/>
    <property type="molecule type" value="Genomic_DNA"/>
</dbReference>
<gene>
    <name evidence="2" type="ORF">PMAYCL1PPCAC_32510</name>
</gene>
<feature type="signal peptide" evidence="1">
    <location>
        <begin position="1"/>
        <end position="17"/>
    </location>
</feature>
<proteinExistence type="predicted"/>
<dbReference type="Proteomes" id="UP001328107">
    <property type="component" value="Unassembled WGS sequence"/>
</dbReference>
<dbReference type="AlphaFoldDB" id="A0AAN5DGF9"/>
<evidence type="ECO:0008006" key="4">
    <source>
        <dbReference type="Google" id="ProtNLM"/>
    </source>
</evidence>
<name>A0AAN5DGF9_9BILA</name>
<feature type="chain" id="PRO_5042847812" description="Secreted protein" evidence="1">
    <location>
        <begin position="18"/>
        <end position="146"/>
    </location>
</feature>
<sequence length="146" mass="16828">MLRFVLVIFQRVSSLLCSLLFARIRSRRSDDNLWRTHVNWGRCLRWCHFRLLNARRRADDSLLQGITRNHLAVMEPPFIDRMPAFLAHVRKNRTSAITASRARIDTKTTMKIQAFFGIVQPPPVGSEGGREGSAVVSESVKFIFLF</sequence>
<evidence type="ECO:0000256" key="1">
    <source>
        <dbReference type="SAM" id="SignalP"/>
    </source>
</evidence>
<keyword evidence="3" id="KW-1185">Reference proteome</keyword>